<dbReference type="PANTHER" id="PTHR45982:SF1">
    <property type="entry name" value="REGULATOR OF CHROMOSOME CONDENSATION"/>
    <property type="match status" value="1"/>
</dbReference>
<evidence type="ECO:0000313" key="5">
    <source>
        <dbReference type="Proteomes" id="UP000199013"/>
    </source>
</evidence>
<dbReference type="PROSITE" id="PS50012">
    <property type="entry name" value="RCC1_3"/>
    <property type="match status" value="5"/>
</dbReference>
<dbReference type="GO" id="GO:0005737">
    <property type="term" value="C:cytoplasm"/>
    <property type="evidence" value="ECO:0007669"/>
    <property type="project" value="TreeGrafter"/>
</dbReference>
<protein>
    <recommendedName>
        <fullName evidence="3">RCC1-like domain-containing protein</fullName>
    </recommendedName>
</protein>
<keyword evidence="1" id="KW-0344">Guanine-nucleotide releasing factor</keyword>
<evidence type="ECO:0000313" key="4">
    <source>
        <dbReference type="EMBL" id="SBW23372.1"/>
    </source>
</evidence>
<keyword evidence="5" id="KW-1185">Reference proteome</keyword>
<dbReference type="GO" id="GO:0005085">
    <property type="term" value="F:guanyl-nucleotide exchange factor activity"/>
    <property type="evidence" value="ECO:0007669"/>
    <property type="project" value="TreeGrafter"/>
</dbReference>
<evidence type="ECO:0000256" key="1">
    <source>
        <dbReference type="ARBA" id="ARBA00022658"/>
    </source>
</evidence>
<dbReference type="SUPFAM" id="SSF50985">
    <property type="entry name" value="RCC1/BLIP-II"/>
    <property type="match status" value="1"/>
</dbReference>
<dbReference type="PANTHER" id="PTHR45982">
    <property type="entry name" value="REGULATOR OF CHROMOSOME CONDENSATION"/>
    <property type="match status" value="1"/>
</dbReference>
<dbReference type="Gene3D" id="2.130.10.30">
    <property type="entry name" value="Regulator of chromosome condensation 1/beta-lactamase-inhibitor protein II"/>
    <property type="match status" value="2"/>
</dbReference>
<organism evidence="4 5">
    <name type="scientific">Candidatus Protofrankia californiensis</name>
    <dbReference type="NCBI Taxonomy" id="1839754"/>
    <lineage>
        <taxon>Bacteria</taxon>
        <taxon>Bacillati</taxon>
        <taxon>Actinomycetota</taxon>
        <taxon>Actinomycetes</taxon>
        <taxon>Frankiales</taxon>
        <taxon>Frankiaceae</taxon>
        <taxon>Protofrankia</taxon>
    </lineage>
</organism>
<dbReference type="EMBL" id="FLUV01001573">
    <property type="protein sequence ID" value="SBW23372.1"/>
    <property type="molecule type" value="Genomic_DNA"/>
</dbReference>
<feature type="domain" description="RCC1-like" evidence="3">
    <location>
        <begin position="7"/>
        <end position="289"/>
    </location>
</feature>
<name>A0A1C3P0M5_9ACTN</name>
<gene>
    <name evidence="4" type="ORF">FDG2_3756</name>
</gene>
<dbReference type="InterPro" id="IPR051553">
    <property type="entry name" value="Ran_GTPase-activating"/>
</dbReference>
<dbReference type="Pfam" id="PF25390">
    <property type="entry name" value="WD40_RLD"/>
    <property type="match status" value="1"/>
</dbReference>
<keyword evidence="2" id="KW-0677">Repeat</keyword>
<evidence type="ECO:0000256" key="2">
    <source>
        <dbReference type="ARBA" id="ARBA00022737"/>
    </source>
</evidence>
<reference evidence="5" key="1">
    <citation type="submission" date="2016-02" db="EMBL/GenBank/DDBJ databases">
        <authorList>
            <person name="Wibberg D."/>
        </authorList>
    </citation>
    <scope>NUCLEOTIDE SEQUENCE [LARGE SCALE GENOMIC DNA]</scope>
</reference>
<accession>A0A1C3P0M5</accession>
<dbReference type="InterPro" id="IPR058923">
    <property type="entry name" value="RCC1-like_dom"/>
</dbReference>
<evidence type="ECO:0000259" key="3">
    <source>
        <dbReference type="Pfam" id="PF25390"/>
    </source>
</evidence>
<dbReference type="PRINTS" id="PR00633">
    <property type="entry name" value="RCCNDNSATION"/>
</dbReference>
<dbReference type="InterPro" id="IPR000408">
    <property type="entry name" value="Reg_chr_condens"/>
</dbReference>
<proteinExistence type="predicted"/>
<dbReference type="AlphaFoldDB" id="A0A1C3P0M5"/>
<sequence>MGNGTTTDSLLPVRVSGLTGVRAIADSGVTGYALRRDGTVWAWGYNAEGNLGNGTTTDSSVPVQVSGLTGVAAIAGSGNTAYALRRDGTVWAWGGNFFDGLGPLPAPTLFTSVPIQVSGLTGVTAIAGGGLSAYVLRSDGTVWAWGGNNVGQLGNGHGGVGSRTPIPAQVSGLTGVTIIAAGPYTAYAVRSDGTLWAWGQNWNGQLGIGTISIPGLDVTLPVQVSGLTGVTAIAGGDENGYAVRSDGTLWAWGGNSHGQLGNGTIGADVPVPTQVPGLTGVTAVGAGSGIGYAITSFFAAHGQPQGR</sequence>
<dbReference type="InterPro" id="IPR009091">
    <property type="entry name" value="RCC1/BLIP-II"/>
</dbReference>
<dbReference type="Proteomes" id="UP000199013">
    <property type="component" value="Unassembled WGS sequence"/>
</dbReference>